<feature type="compositionally biased region" description="Polar residues" evidence="11">
    <location>
        <begin position="712"/>
        <end position="722"/>
    </location>
</feature>
<keyword evidence="6 15" id="KW-0418">Kinase</keyword>
<dbReference type="PROSITE" id="PS00107">
    <property type="entry name" value="PROTEIN_KINASE_ATP"/>
    <property type="match status" value="1"/>
</dbReference>
<dbReference type="CTD" id="9448"/>
<dbReference type="InterPro" id="IPR000719">
    <property type="entry name" value="Prot_kinase_dom"/>
</dbReference>
<dbReference type="GeneID" id="100491719"/>
<feature type="compositionally biased region" description="Polar residues" evidence="11">
    <location>
        <begin position="808"/>
        <end position="817"/>
    </location>
</feature>
<feature type="compositionally biased region" description="Acidic residues" evidence="11">
    <location>
        <begin position="317"/>
        <end position="338"/>
    </location>
</feature>
<keyword evidence="7 10" id="KW-0067">ATP-binding</keyword>
<dbReference type="InterPro" id="IPR017441">
    <property type="entry name" value="Protein_kinase_ATP_BS"/>
</dbReference>
<dbReference type="OrthoDB" id="8957712at2759"/>
<reference evidence="15" key="1">
    <citation type="submission" date="2025-08" db="UniProtKB">
        <authorList>
            <consortium name="RefSeq"/>
        </authorList>
    </citation>
    <scope>IDENTIFICATION</scope>
    <source>
        <strain evidence="15">Nigerian</strain>
        <tissue evidence="15">Liver and blood</tissue>
    </source>
</reference>
<feature type="compositionally biased region" description="Acidic residues" evidence="11">
    <location>
        <begin position="780"/>
        <end position="795"/>
    </location>
</feature>
<feature type="region of interest" description="Disordered" evidence="11">
    <location>
        <begin position="517"/>
        <end position="818"/>
    </location>
</feature>
<dbReference type="CDD" id="cd06636">
    <property type="entry name" value="STKc_MAP4K4_6_N"/>
    <property type="match status" value="1"/>
</dbReference>
<name>A0A8J0SFK9_XENTR</name>
<dbReference type="InterPro" id="IPR001180">
    <property type="entry name" value="CNH_dom"/>
</dbReference>
<dbReference type="FunFam" id="3.30.200.20:FF:000006">
    <property type="entry name" value="TRAF2 and NCK-interacting protein kinase isoform 4"/>
    <property type="match status" value="1"/>
</dbReference>
<comment type="catalytic activity">
    <reaction evidence="9">
        <text>L-seryl-[protein] + ATP = O-phospho-L-seryl-[protein] + ADP + H(+)</text>
        <dbReference type="Rhea" id="RHEA:17989"/>
        <dbReference type="Rhea" id="RHEA-COMP:9863"/>
        <dbReference type="Rhea" id="RHEA-COMP:11604"/>
        <dbReference type="ChEBI" id="CHEBI:15378"/>
        <dbReference type="ChEBI" id="CHEBI:29999"/>
        <dbReference type="ChEBI" id="CHEBI:30616"/>
        <dbReference type="ChEBI" id="CHEBI:83421"/>
        <dbReference type="ChEBI" id="CHEBI:456216"/>
        <dbReference type="EC" id="2.7.11.1"/>
    </reaction>
</comment>
<feature type="region of interest" description="Disordered" evidence="11">
    <location>
        <begin position="899"/>
        <end position="923"/>
    </location>
</feature>
<feature type="domain" description="CNH" evidence="13">
    <location>
        <begin position="934"/>
        <end position="1221"/>
    </location>
</feature>
<feature type="compositionally biased region" description="Basic and acidic residues" evidence="11">
    <location>
        <begin position="723"/>
        <end position="740"/>
    </location>
</feature>
<evidence type="ECO:0000256" key="8">
    <source>
        <dbReference type="ARBA" id="ARBA00047899"/>
    </source>
</evidence>
<dbReference type="Gene3D" id="3.30.200.20">
    <property type="entry name" value="Phosphorylase Kinase, domain 1"/>
    <property type="match status" value="1"/>
</dbReference>
<dbReference type="RefSeq" id="XP_012813126.1">
    <property type="nucleotide sequence ID" value="XM_012957672.3"/>
</dbReference>
<dbReference type="PROSITE" id="PS50011">
    <property type="entry name" value="PROTEIN_KINASE_DOM"/>
    <property type="match status" value="1"/>
</dbReference>
<dbReference type="Xenbase" id="XB-GENE-1011650">
    <property type="gene designation" value="map4k4"/>
</dbReference>
<dbReference type="InterPro" id="IPR011009">
    <property type="entry name" value="Kinase-like_dom_sf"/>
</dbReference>
<dbReference type="AGR" id="Xenbase:XB-GENE-1011650"/>
<dbReference type="SMART" id="SM00220">
    <property type="entry name" value="S_TKc"/>
    <property type="match status" value="1"/>
</dbReference>
<evidence type="ECO:0000313" key="15">
    <source>
        <dbReference type="RefSeq" id="XP_012813126.1"/>
    </source>
</evidence>
<gene>
    <name evidence="15 16" type="primary">map4k4</name>
</gene>
<protein>
    <recommendedName>
        <fullName evidence="2">non-specific serine/threonine protein kinase</fullName>
        <ecNumber evidence="2">2.7.11.1</ecNumber>
    </recommendedName>
</protein>
<dbReference type="PANTHER" id="PTHR47096">
    <property type="entry name" value="MISSHAPEN LIKE KINASE 1"/>
    <property type="match status" value="1"/>
</dbReference>
<feature type="compositionally biased region" description="Polar residues" evidence="11">
    <location>
        <begin position="910"/>
        <end position="923"/>
    </location>
</feature>
<evidence type="ECO:0000256" key="5">
    <source>
        <dbReference type="ARBA" id="ARBA00022741"/>
    </source>
</evidence>
<evidence type="ECO:0000313" key="16">
    <source>
        <dbReference type="Xenbase" id="XB-GENE-1011650"/>
    </source>
</evidence>
<dbReference type="Pfam" id="PF00780">
    <property type="entry name" value="CNH"/>
    <property type="match status" value="1"/>
</dbReference>
<proteinExistence type="inferred from homology"/>
<feature type="compositionally biased region" description="Basic and acidic residues" evidence="11">
    <location>
        <begin position="668"/>
        <end position="677"/>
    </location>
</feature>
<dbReference type="EC" id="2.7.11.1" evidence="2"/>
<feature type="domain" description="Protein kinase" evidence="12">
    <location>
        <begin position="25"/>
        <end position="289"/>
    </location>
</feature>
<evidence type="ECO:0000256" key="11">
    <source>
        <dbReference type="SAM" id="MobiDB-lite"/>
    </source>
</evidence>
<dbReference type="GO" id="GO:0004674">
    <property type="term" value="F:protein serine/threonine kinase activity"/>
    <property type="evidence" value="ECO:0007669"/>
    <property type="project" value="UniProtKB-KW"/>
</dbReference>
<dbReference type="InterPro" id="IPR051700">
    <property type="entry name" value="STE20_Ser-Thr_kinase"/>
</dbReference>
<evidence type="ECO:0000256" key="7">
    <source>
        <dbReference type="ARBA" id="ARBA00022840"/>
    </source>
</evidence>
<dbReference type="FunFam" id="1.10.510.10:FF:000003">
    <property type="entry name" value="TRAF2 and NCK-interacting protein kinase isoform 4"/>
    <property type="match status" value="1"/>
</dbReference>
<keyword evidence="3" id="KW-0723">Serine/threonine-protein kinase</keyword>
<feature type="region of interest" description="Disordered" evidence="11">
    <location>
        <begin position="306"/>
        <end position="349"/>
    </location>
</feature>
<feature type="compositionally biased region" description="Low complexity" evidence="11">
    <location>
        <begin position="681"/>
        <end position="697"/>
    </location>
</feature>
<feature type="binding site" evidence="10">
    <location>
        <position position="54"/>
    </location>
    <ligand>
        <name>ATP</name>
        <dbReference type="ChEBI" id="CHEBI:30616"/>
    </ligand>
</feature>
<evidence type="ECO:0000256" key="3">
    <source>
        <dbReference type="ARBA" id="ARBA00022527"/>
    </source>
</evidence>
<feature type="compositionally biased region" description="Basic and acidic residues" evidence="11">
    <location>
        <begin position="755"/>
        <end position="770"/>
    </location>
</feature>
<keyword evidence="4" id="KW-0808">Transferase</keyword>
<dbReference type="Proteomes" id="UP000008143">
    <property type="component" value="Chromosome 2"/>
</dbReference>
<organism evidence="14 15">
    <name type="scientific">Xenopus tropicalis</name>
    <name type="common">Western clawed frog</name>
    <name type="synonym">Silurana tropicalis</name>
    <dbReference type="NCBI Taxonomy" id="8364"/>
    <lineage>
        <taxon>Eukaryota</taxon>
        <taxon>Metazoa</taxon>
        <taxon>Chordata</taxon>
        <taxon>Craniata</taxon>
        <taxon>Vertebrata</taxon>
        <taxon>Euteleostomi</taxon>
        <taxon>Amphibia</taxon>
        <taxon>Batrachia</taxon>
        <taxon>Anura</taxon>
        <taxon>Pipoidea</taxon>
        <taxon>Pipidae</taxon>
        <taxon>Xenopodinae</taxon>
        <taxon>Xenopus</taxon>
        <taxon>Silurana</taxon>
    </lineage>
</organism>
<feature type="compositionally biased region" description="Polar residues" evidence="11">
    <location>
        <begin position="603"/>
        <end position="614"/>
    </location>
</feature>
<evidence type="ECO:0000259" key="13">
    <source>
        <dbReference type="PROSITE" id="PS50219"/>
    </source>
</evidence>
<evidence type="ECO:0000256" key="6">
    <source>
        <dbReference type="ARBA" id="ARBA00022777"/>
    </source>
</evidence>
<feature type="compositionally biased region" description="Polar residues" evidence="11">
    <location>
        <begin position="645"/>
        <end position="664"/>
    </location>
</feature>
<dbReference type="PROSITE" id="PS00108">
    <property type="entry name" value="PROTEIN_KINASE_ST"/>
    <property type="match status" value="1"/>
</dbReference>
<feature type="compositionally biased region" description="Basic and acidic residues" evidence="11">
    <location>
        <begin position="558"/>
        <end position="578"/>
    </location>
</feature>
<dbReference type="SUPFAM" id="SSF56112">
    <property type="entry name" value="Protein kinase-like (PK-like)"/>
    <property type="match status" value="1"/>
</dbReference>
<dbReference type="AlphaFoldDB" id="A0A8J0SFK9"/>
<evidence type="ECO:0000256" key="9">
    <source>
        <dbReference type="ARBA" id="ARBA00048679"/>
    </source>
</evidence>
<dbReference type="PANTHER" id="PTHR47096:SF1">
    <property type="entry name" value="MISSHAPEN LIKE KINASE 1"/>
    <property type="match status" value="1"/>
</dbReference>
<evidence type="ECO:0000256" key="1">
    <source>
        <dbReference type="ARBA" id="ARBA00008874"/>
    </source>
</evidence>
<keyword evidence="14" id="KW-1185">Reference proteome</keyword>
<dbReference type="GO" id="GO:0005524">
    <property type="term" value="F:ATP binding"/>
    <property type="evidence" value="ECO:0007669"/>
    <property type="project" value="UniProtKB-UniRule"/>
</dbReference>
<evidence type="ECO:0000256" key="4">
    <source>
        <dbReference type="ARBA" id="ARBA00022679"/>
    </source>
</evidence>
<dbReference type="InterPro" id="IPR008271">
    <property type="entry name" value="Ser/Thr_kinase_AS"/>
</dbReference>
<feature type="region of interest" description="Disordered" evidence="11">
    <location>
        <begin position="420"/>
        <end position="462"/>
    </location>
</feature>
<evidence type="ECO:0000313" key="14">
    <source>
        <dbReference type="Proteomes" id="UP000008143"/>
    </source>
</evidence>
<dbReference type="SMART" id="SM00036">
    <property type="entry name" value="CNH"/>
    <property type="match status" value="1"/>
</dbReference>
<dbReference type="Gene3D" id="1.10.510.10">
    <property type="entry name" value="Transferase(Phosphotransferase) domain 1"/>
    <property type="match status" value="1"/>
</dbReference>
<dbReference type="Pfam" id="PF00069">
    <property type="entry name" value="Pkinase"/>
    <property type="match status" value="1"/>
</dbReference>
<comment type="similarity">
    <text evidence="1">Belongs to the protein kinase superfamily. STE Ser/Thr protein kinase family. STE20 subfamily.</text>
</comment>
<evidence type="ECO:0000256" key="10">
    <source>
        <dbReference type="PROSITE-ProRule" id="PRU10141"/>
    </source>
</evidence>
<comment type="catalytic activity">
    <reaction evidence="8">
        <text>L-threonyl-[protein] + ATP = O-phospho-L-threonyl-[protein] + ADP + H(+)</text>
        <dbReference type="Rhea" id="RHEA:46608"/>
        <dbReference type="Rhea" id="RHEA-COMP:11060"/>
        <dbReference type="Rhea" id="RHEA-COMP:11605"/>
        <dbReference type="ChEBI" id="CHEBI:15378"/>
        <dbReference type="ChEBI" id="CHEBI:30013"/>
        <dbReference type="ChEBI" id="CHEBI:30616"/>
        <dbReference type="ChEBI" id="CHEBI:61977"/>
        <dbReference type="ChEBI" id="CHEBI:456216"/>
        <dbReference type="EC" id="2.7.11.1"/>
    </reaction>
</comment>
<sequence>MANDSPAKSLVDIDLSSLRDPAGIFELVEVVGNGTYGQVYKGRHVKTGQLAAIKVMDVTEDEEEEIKLEINMLKKYSHHRNIATYYGAFIKKSPPGHDDQLWLVMEFCGAGSITDLVKNTKGNSLKEDWIAYISREILRGLAHLHAHHVIHRDIKGQNVLLTENAEVKLVDFGVSAQLDRTVGRRNTFIGTPYWMAPEVIACDENPDATYDYRSDLWSCGITAIEMAEGAPPLCDMHPMRALFLIPRNPPPRLKSKKWSKKFFSFIEGCLVKNYMQRPPTEQLLKHPFIRDQPNERQVRIQLKDHIDRTRKKRGEKDETEYEYSGSEEEEEEVPEQEGEPSSIVNVPGESTLRRDFLRLQQENKERSEALRRQQLLQEQQLREQEEYKRQLLAERQKRIEQQKEQRRRLEEQQRREREARRQQEREQRRREQEEKKRMEEMERRRKEEEERRRAEEEKRRVEREQEYIRRQLEEEQRHLEILQQQLLQEQAMLLEYRWREMEEHRQAERLQRQLQQEQAYLMSLQHDHRQQQPPQQQPQPQQPPLSQQERSKQTYHTQEPKPHYEQAERIREAEERLRKANQGSPEAQAKQPGRVLEPLVPSRSESFSNGNSEPAQPAMHRPVEPQVPVRTTSRSPVLSRKDSPLQGSGQQNTQAGQRNSTSNIEPRLLWERVEKLVPRPGSGSSSGSSNSGSQAGSHPGSQSGSGERFRMRSSSKSEGSPSQRHENTAKKSEEKKEAVRQAKAPGEVDLTALAKELRAVDDVRPLHKVTDYSSSSEESGTTDEEDDDMEQEGADESTSGPEDARAMSSLNLSNGETESVKTMIVHDDVESEPAMTPSKEGTLIVRQTQSASNTLQKHKSSSSFTPFIDPRLLQISPSSGTTVTSVVGFSSEALRPDAMRQDPTRKGSVVNVNPTNTRPQSDTPEIRKYKKRFNSEILCAALWGVNLLVGTESGLMLLDRSGQGKVYPLINRRRFQQMDVLEGLNVLVTISGKKNKLRVYYLSWLRNKILHNDPEVEKKQGWTTVGDLEGCVHYKVVKYERIKFLVIALKSSVEVYAWAPKPYHKFMAFKSFGDLVHRPLLVDLTVEEGQRLKVIYGSCAGFHAVDVDSGAVYDIYLPTHIQSSIQPHAIIILPNTDGMELLVCYEDEGVYVNTYGRITKDVVLQWGEMPTSVAYIRSNQIMGWGEKAIEIRSVETGHLDGVFMHKRAQRLKFLCERNDKVFFASVRSGGSSQVYFMTLGRSSLLSW</sequence>
<dbReference type="PROSITE" id="PS50219">
    <property type="entry name" value="CNH"/>
    <property type="match status" value="1"/>
</dbReference>
<evidence type="ECO:0000256" key="2">
    <source>
        <dbReference type="ARBA" id="ARBA00012513"/>
    </source>
</evidence>
<accession>A0A8J0SFK9</accession>
<keyword evidence="5 10" id="KW-0547">Nucleotide-binding</keyword>
<evidence type="ECO:0000259" key="12">
    <source>
        <dbReference type="PROSITE" id="PS50011"/>
    </source>
</evidence>